<dbReference type="PROSITE" id="PS51257">
    <property type="entry name" value="PROKAR_LIPOPROTEIN"/>
    <property type="match status" value="1"/>
</dbReference>
<feature type="region of interest" description="Disordered" evidence="1">
    <location>
        <begin position="57"/>
        <end position="85"/>
    </location>
</feature>
<accession>A0ABT1Z3X8</accession>
<comment type="caution">
    <text evidence="2">The sequence shown here is derived from an EMBL/GenBank/DDBJ whole genome shotgun (WGS) entry which is preliminary data.</text>
</comment>
<dbReference type="RefSeq" id="WP_258295621.1">
    <property type="nucleotide sequence ID" value="NZ_JANKJG010000012.1"/>
</dbReference>
<keyword evidence="3" id="KW-1185">Reference proteome</keyword>
<dbReference type="EMBL" id="JANKJG010000012">
    <property type="protein sequence ID" value="MCR8827849.1"/>
    <property type="molecule type" value="Genomic_DNA"/>
</dbReference>
<reference evidence="2" key="1">
    <citation type="submission" date="2022-07" db="EMBL/GenBank/DDBJ databases">
        <title>Pseudosulfitobacter sp. strain AP-MA-4, whole genome sequence.</title>
        <authorList>
            <person name="Jiang Y."/>
        </authorList>
    </citation>
    <scope>NUCLEOTIDE SEQUENCE</scope>
    <source>
        <strain evidence="2">AP-MA-4</strain>
    </source>
</reference>
<protein>
    <submittedName>
        <fullName evidence="2">Uncharacterized protein</fullName>
    </submittedName>
</protein>
<gene>
    <name evidence="2" type="ORF">NTA49_15010</name>
</gene>
<evidence type="ECO:0000313" key="2">
    <source>
        <dbReference type="EMBL" id="MCR8827849.1"/>
    </source>
</evidence>
<sequence>MKALTASVLALALAGCGDPLDKVEHIQDVDLAEDQPAAAVVTSPEELDREGGILSALFAGTKPDPDPQTAPAPDAATPPADPEKRRGLLGLFRENAVADDTVETASLTPDATGRGIFGTARLAGIDMLDVPVGAVLPYGSVARVCDATLRNMGRKIDKAPASGSGFTLYDSDPQSTGARTFYVTGFADGCARQFTAALAMFGAPSMHEQLRYGRPAEDYPYSDTDEAYEKVKRQICRVGKRKPCGSAIRRLERDTVFVSTYENFGNNARWADILLHDGQVIAAAIKTP</sequence>
<proteinExistence type="predicted"/>
<organism evidence="2 3">
    <name type="scientific">Pseudosulfitobacter koreensis</name>
    <dbReference type="NCBI Taxonomy" id="2968472"/>
    <lineage>
        <taxon>Bacteria</taxon>
        <taxon>Pseudomonadati</taxon>
        <taxon>Pseudomonadota</taxon>
        <taxon>Alphaproteobacteria</taxon>
        <taxon>Rhodobacterales</taxon>
        <taxon>Roseobacteraceae</taxon>
        <taxon>Pseudosulfitobacter</taxon>
    </lineage>
</organism>
<evidence type="ECO:0000313" key="3">
    <source>
        <dbReference type="Proteomes" id="UP001165396"/>
    </source>
</evidence>
<name>A0ABT1Z3X8_9RHOB</name>
<evidence type="ECO:0000256" key="1">
    <source>
        <dbReference type="SAM" id="MobiDB-lite"/>
    </source>
</evidence>
<feature type="compositionally biased region" description="Low complexity" evidence="1">
    <location>
        <begin position="67"/>
        <end position="78"/>
    </location>
</feature>
<dbReference type="Proteomes" id="UP001165396">
    <property type="component" value="Unassembled WGS sequence"/>
</dbReference>